<feature type="region of interest" description="Disordered" evidence="1">
    <location>
        <begin position="289"/>
        <end position="314"/>
    </location>
</feature>
<feature type="non-terminal residue" evidence="2">
    <location>
        <position position="371"/>
    </location>
</feature>
<comment type="caution">
    <text evidence="2">The sequence shown here is derived from an EMBL/GenBank/DDBJ whole genome shotgun (WGS) entry which is preliminary data.</text>
</comment>
<sequence length="371" mass="41165">MNQNSQSPQKQHTAPLPSENGTFSSGTPGSQGRPEWKVYFDGNFWSSQGQDQAGAELRIGESFQWAGRHWLLPAVYSCGEGLVLDLCMRIEPREMDAFMEKWDLTPENADYDRFTREQQMEIELNNPLHLEFHPELEVNGRKLTLSHSCAVHYLPWLSEKYPDEAAAWGLEAAPAAKHYGLDPAYGWCISRHAFLWEGSRFSQIDSLLLSMEPYPVDIPGPRFTAAPGDTISFIHPADGCQCTLTVRDISQETLDKTRLEELEDPFEFPPHYTVLTYTLSPESENGITVAGCSDGDQPRRKAVSPDSGGSASGGSAAAIGIIGGAVIPVVLPDASVKQQKLHAVCSLPRFEPVKETEWSIIFHEKRFKTGV</sequence>
<reference evidence="2" key="1">
    <citation type="journal article" date="2021" name="PeerJ">
        <title>Extensive microbial diversity within the chicken gut microbiome revealed by metagenomics and culture.</title>
        <authorList>
            <person name="Gilroy R."/>
            <person name="Ravi A."/>
            <person name="Getino M."/>
            <person name="Pursley I."/>
            <person name="Horton D.L."/>
            <person name="Alikhan N.F."/>
            <person name="Baker D."/>
            <person name="Gharbi K."/>
            <person name="Hall N."/>
            <person name="Watson M."/>
            <person name="Adriaenssens E.M."/>
            <person name="Foster-Nyarko E."/>
            <person name="Jarju S."/>
            <person name="Secka A."/>
            <person name="Antonio M."/>
            <person name="Oren A."/>
            <person name="Chaudhuri R.R."/>
            <person name="La Ragione R."/>
            <person name="Hildebrand F."/>
            <person name="Pallen M.J."/>
        </authorList>
    </citation>
    <scope>NUCLEOTIDE SEQUENCE</scope>
    <source>
        <strain evidence="2">CHK179-7159</strain>
    </source>
</reference>
<dbReference type="AlphaFoldDB" id="A0A9D2KXR8"/>
<dbReference type="EMBL" id="DWYY01000013">
    <property type="protein sequence ID" value="HJA91737.1"/>
    <property type="molecule type" value="Genomic_DNA"/>
</dbReference>
<gene>
    <name evidence="2" type="ORF">H9717_01225</name>
</gene>
<feature type="region of interest" description="Disordered" evidence="1">
    <location>
        <begin position="1"/>
        <end position="32"/>
    </location>
</feature>
<reference evidence="2" key="2">
    <citation type="submission" date="2021-04" db="EMBL/GenBank/DDBJ databases">
        <authorList>
            <person name="Gilroy R."/>
        </authorList>
    </citation>
    <scope>NUCLEOTIDE SEQUENCE</scope>
    <source>
        <strain evidence="2">CHK179-7159</strain>
    </source>
</reference>
<proteinExistence type="predicted"/>
<dbReference type="Proteomes" id="UP000886858">
    <property type="component" value="Unassembled WGS sequence"/>
</dbReference>
<evidence type="ECO:0000256" key="1">
    <source>
        <dbReference type="SAM" id="MobiDB-lite"/>
    </source>
</evidence>
<feature type="compositionally biased region" description="Polar residues" evidence="1">
    <location>
        <begin position="1"/>
        <end position="12"/>
    </location>
</feature>
<organism evidence="2 3">
    <name type="scientific">Candidatus Eisenbergiella merdipullorum</name>
    <dbReference type="NCBI Taxonomy" id="2838553"/>
    <lineage>
        <taxon>Bacteria</taxon>
        <taxon>Bacillati</taxon>
        <taxon>Bacillota</taxon>
        <taxon>Clostridia</taxon>
        <taxon>Lachnospirales</taxon>
        <taxon>Lachnospiraceae</taxon>
        <taxon>Eisenbergiella</taxon>
    </lineage>
</organism>
<evidence type="ECO:0000313" key="3">
    <source>
        <dbReference type="Proteomes" id="UP000886858"/>
    </source>
</evidence>
<name>A0A9D2KXR8_9FIRM</name>
<evidence type="ECO:0000313" key="2">
    <source>
        <dbReference type="EMBL" id="HJA91737.1"/>
    </source>
</evidence>
<protein>
    <submittedName>
        <fullName evidence="2">Uncharacterized protein</fullName>
    </submittedName>
</protein>
<accession>A0A9D2KXR8</accession>
<feature type="compositionally biased region" description="Polar residues" evidence="1">
    <location>
        <begin position="19"/>
        <end position="30"/>
    </location>
</feature>